<evidence type="ECO:0000256" key="4">
    <source>
        <dbReference type="SAM" id="MobiDB-lite"/>
    </source>
</evidence>
<dbReference type="EnsemblMetazoa" id="XM_038216643.1">
    <property type="protein sequence ID" value="XP_038072571.1"/>
    <property type="gene ID" value="LOC119741042"/>
</dbReference>
<evidence type="ECO:0000256" key="5">
    <source>
        <dbReference type="SAM" id="Phobius"/>
    </source>
</evidence>
<sequence>MSDTSSSSGLKQRKVKSPSSSPGVEEVDTKKKEQVPVPHVRKLRPPTLWQRVKFLLKILLGVAIIAGGITYYIESPINPEGFSLPTPPTLKGVLAPNTRLYDGVKILEGKIRGPECLVEYKGKIFTGTYDGAIMRITNESSLRSMGRLGTRPCGTPANEPSCGRPLGMRIYNGDIHVMDSYMGLFRLKHNGVIDWLLTSARSYDQFPLKYGNDLEKMKGDNKDFFFIDSCKTWDHRQRDNILWEAGGCGRLLWFNPVNNMSNIAIPKLYYPTGIQFSPDENFMLISEATRFRILKYYFQGPLSGGYQVFAKNLPGSPMKVRPSASGGYWVALAHVGGRIGSSIPIIDFLYERPWLRKIITKYIDAETLTSWLPKYGMILELDQQGQIIQSLHDPTGEVVSSASSVLDTGDALYVGSADNNYIVKIGMEDRPLEKKTQTIESKKA</sequence>
<dbReference type="Pfam" id="PF03088">
    <property type="entry name" value="Str_synth"/>
    <property type="match status" value="1"/>
</dbReference>
<feature type="compositionally biased region" description="Polar residues" evidence="4">
    <location>
        <begin position="1"/>
        <end position="10"/>
    </location>
</feature>
<dbReference type="Gene3D" id="2.120.10.30">
    <property type="entry name" value="TolB, C-terminal domain"/>
    <property type="match status" value="1"/>
</dbReference>
<dbReference type="EnsemblMetazoa" id="XM_038216644.1">
    <property type="protein sequence ID" value="XP_038072572.1"/>
    <property type="gene ID" value="LOC119741042"/>
</dbReference>
<evidence type="ECO:0000259" key="6">
    <source>
        <dbReference type="Pfam" id="PF03088"/>
    </source>
</evidence>
<keyword evidence="5" id="KW-0812">Transmembrane</keyword>
<dbReference type="GeneID" id="119741042"/>
<evidence type="ECO:0000313" key="8">
    <source>
        <dbReference type="Proteomes" id="UP000887568"/>
    </source>
</evidence>
<name>A0A914B8V4_PATMI</name>
<dbReference type="EnsemblMetazoa" id="XM_038216645.1">
    <property type="protein sequence ID" value="XP_038072573.1"/>
    <property type="gene ID" value="LOC119741042"/>
</dbReference>
<feature type="region of interest" description="Disordered" evidence="4">
    <location>
        <begin position="1"/>
        <end position="36"/>
    </location>
</feature>
<protein>
    <recommendedName>
        <fullName evidence="6">Strictosidine synthase conserved region domain-containing protein</fullName>
    </recommendedName>
</protein>
<dbReference type="RefSeq" id="XP_038072571.1">
    <property type="nucleotide sequence ID" value="XM_038216643.1"/>
</dbReference>
<dbReference type="SUPFAM" id="SSF63829">
    <property type="entry name" value="Calcium-dependent phosphotriesterase"/>
    <property type="match status" value="1"/>
</dbReference>
<evidence type="ECO:0000256" key="1">
    <source>
        <dbReference type="ARBA" id="ARBA00009191"/>
    </source>
</evidence>
<dbReference type="GO" id="GO:0016787">
    <property type="term" value="F:hydrolase activity"/>
    <property type="evidence" value="ECO:0007669"/>
    <property type="project" value="TreeGrafter"/>
</dbReference>
<dbReference type="RefSeq" id="XP_038072573.1">
    <property type="nucleotide sequence ID" value="XM_038216645.1"/>
</dbReference>
<keyword evidence="2" id="KW-0597">Phosphoprotein</keyword>
<keyword evidence="3" id="KW-0325">Glycoprotein</keyword>
<reference evidence="7" key="1">
    <citation type="submission" date="2022-11" db="UniProtKB">
        <authorList>
            <consortium name="EnsemblMetazoa"/>
        </authorList>
    </citation>
    <scope>IDENTIFICATION</scope>
</reference>
<keyword evidence="5" id="KW-1133">Transmembrane helix</keyword>
<evidence type="ECO:0000256" key="3">
    <source>
        <dbReference type="ARBA" id="ARBA00023180"/>
    </source>
</evidence>
<dbReference type="GO" id="GO:0012505">
    <property type="term" value="C:endomembrane system"/>
    <property type="evidence" value="ECO:0007669"/>
    <property type="project" value="TreeGrafter"/>
</dbReference>
<dbReference type="AlphaFoldDB" id="A0A914B8V4"/>
<dbReference type="PANTHER" id="PTHR10426:SF88">
    <property type="entry name" value="ADIPOCYTE PLASMA MEMBRANE-ASSOCIATED PROTEIN HEMOMUCIN-RELATED"/>
    <property type="match status" value="1"/>
</dbReference>
<organism evidence="7 8">
    <name type="scientific">Patiria miniata</name>
    <name type="common">Bat star</name>
    <name type="synonym">Asterina miniata</name>
    <dbReference type="NCBI Taxonomy" id="46514"/>
    <lineage>
        <taxon>Eukaryota</taxon>
        <taxon>Metazoa</taxon>
        <taxon>Echinodermata</taxon>
        <taxon>Eleutherozoa</taxon>
        <taxon>Asterozoa</taxon>
        <taxon>Asteroidea</taxon>
        <taxon>Valvatacea</taxon>
        <taxon>Valvatida</taxon>
        <taxon>Asterinidae</taxon>
        <taxon>Patiria</taxon>
    </lineage>
</organism>
<dbReference type="PANTHER" id="PTHR10426">
    <property type="entry name" value="STRICTOSIDINE SYNTHASE-RELATED"/>
    <property type="match status" value="1"/>
</dbReference>
<dbReference type="InterPro" id="IPR011042">
    <property type="entry name" value="6-blade_b-propeller_TolB-like"/>
</dbReference>
<dbReference type="OMA" id="TFITQMG"/>
<feature type="transmembrane region" description="Helical" evidence="5">
    <location>
        <begin position="54"/>
        <end position="73"/>
    </location>
</feature>
<dbReference type="RefSeq" id="XP_038072572.1">
    <property type="nucleotide sequence ID" value="XM_038216644.1"/>
</dbReference>
<dbReference type="InterPro" id="IPR018119">
    <property type="entry name" value="Strictosidine_synth_cons-reg"/>
</dbReference>
<keyword evidence="8" id="KW-1185">Reference proteome</keyword>
<dbReference type="Proteomes" id="UP000887568">
    <property type="component" value="Unplaced"/>
</dbReference>
<keyword evidence="5" id="KW-0472">Membrane</keyword>
<feature type="domain" description="Strictosidine synthase conserved region" evidence="6">
    <location>
        <begin position="223"/>
        <end position="300"/>
    </location>
</feature>
<dbReference type="Pfam" id="PF20067">
    <property type="entry name" value="SSL_N"/>
    <property type="match status" value="1"/>
</dbReference>
<evidence type="ECO:0000313" key="7">
    <source>
        <dbReference type="EnsemblMetazoa" id="XP_038072571.1"/>
    </source>
</evidence>
<comment type="similarity">
    <text evidence="1">Belongs to the strictosidine synthase family.</text>
</comment>
<proteinExistence type="inferred from homology"/>
<dbReference type="OrthoDB" id="5307922at2759"/>
<evidence type="ECO:0000256" key="2">
    <source>
        <dbReference type="ARBA" id="ARBA00022553"/>
    </source>
</evidence>
<accession>A0A914B8V4</accession>